<name>A0ABS5U5M5_9BACT</name>
<reference evidence="4 5" key="1">
    <citation type="submission" date="2021-05" db="EMBL/GenBank/DDBJ databases">
        <title>The draft genome of Geobacter chapellei DSM 13688.</title>
        <authorList>
            <person name="Xu Z."/>
            <person name="Masuda Y."/>
            <person name="Itoh H."/>
            <person name="Senoo K."/>
        </authorList>
    </citation>
    <scope>NUCLEOTIDE SEQUENCE [LARGE SCALE GENOMIC DNA]</scope>
    <source>
        <strain evidence="4 5">DSM 13688</strain>
    </source>
</reference>
<dbReference type="Proteomes" id="UP000784128">
    <property type="component" value="Unassembled WGS sequence"/>
</dbReference>
<comment type="caution">
    <text evidence="4">The sequence shown here is derived from an EMBL/GenBank/DDBJ whole genome shotgun (WGS) entry which is preliminary data.</text>
</comment>
<gene>
    <name evidence="4" type="ORF">KJB30_04130</name>
</gene>
<dbReference type="Gene3D" id="2.60.40.420">
    <property type="entry name" value="Cupredoxins - blue copper proteins"/>
    <property type="match status" value="3"/>
</dbReference>
<keyword evidence="5" id="KW-1185">Reference proteome</keyword>
<dbReference type="Pfam" id="PF13517">
    <property type="entry name" value="FG-GAP_3"/>
    <property type="match status" value="2"/>
</dbReference>
<feature type="domain" description="Plastocyanin-like" evidence="3">
    <location>
        <begin position="883"/>
        <end position="952"/>
    </location>
</feature>
<feature type="signal peptide" evidence="2">
    <location>
        <begin position="1"/>
        <end position="29"/>
    </location>
</feature>
<evidence type="ECO:0000313" key="4">
    <source>
        <dbReference type="EMBL" id="MBT1070961.1"/>
    </source>
</evidence>
<dbReference type="Pfam" id="PF07731">
    <property type="entry name" value="Cu-oxidase_2"/>
    <property type="match status" value="1"/>
</dbReference>
<sequence>MRYRLLTWSSMTLAALALVSVCDQSRSLAAPITAPGSIPDYFETPNWANSPPLKKFVDTLAPLGDTAGNCGTKNTLGQCLPIAVPDTLTYPGSDYYEIELVEYRERLHSDFTAVTLNAGSKINATTGGTKLRGYRQVNTDKPELREPHYLGPIILATKDKPVRIKFTNKLPVGANGKLFVPTDTTVMGSGKFEINYNPVTKAPYPNGTPSLIGDFTENRATLHLHGGRTPWISDGTTHQWTAPVGENAAANYPKGMSVSYVPDMWFDKTTGATVAACKGQTTCNVANSTNNPGEGSMTFYYTNQQSGRLMFYHDHAWGITRLNVYVGEAAGYIISDPVEQAMISGGQANGQGRSYAAGTIPPLADTIPLIIQDKTFVDPLTIKSTDPTWAWGSQAPTPVVGQPASAGQGMNPVKGDLWWPHVYMPAQNPFNPDLSGVNAMGRWHYGPWFYPPTPTCGSSAEAVKPYCIEFGPVPNEHYFADPNCSPVETALCNQPPERPGTPNTSWGAEAFLDTMMVNGTVYPKLDVAPKKYRLRILNASHDRFLNLQLYQADGTVNANADPVAGPICAGACATNTEVKMVIAQPRPVCGGAVVTNCTCPDPAVNNPAGCFPDYWAADSREGGVPDPALRGPAMIQIGTEGGFLPAPVVLNNKPVTWNLDPTMFNVGNVDGGTLLMGPAERADIIVDFTNFAGKTLILYNDAPTAFPALDPHYDYYTGAPDRTDIGGAPAIPPGLGPNVRTVMQINVSGANGTAPVDDYNPATLTTLQTAFATDGATAGAFAAGQDPIVVGQAAYNSTYNRTFPTRYPTWGLSRISDTKLSFQAADGTPVTNFPMLPKAIHDEMGASFDDYGRMSAKLGLEVPFVNAAIANFILQNFVDPATEVVNPNKVQIWKITHNGVDTHPIHFHLFDVQVLNRVGWDGFIRLPDANELGWKDTVRISPLEDTIVALRPITPRVPFALPDSIRPLNPAAPLGLSDMAGFSNIDTATGNPAASPTLNAFTNFGYEYVWHCHILSHEENDMMRPIIFNTKAVADIFLRNTSTGQNVLWYFDGVARTGSAYLPDLTDQNWKFGGRGDFNGDGKLDIVWRNTQTGQNSVWYMDGIKRIGSAYFQALTDQNWKIAGVTDFNNDGKPDLVWRNTVTGQISAWYMNNVTLVGSAYLPTITDPNWKIVGLADFNSDGKSDILLRNTSNGQNVVWFMDGAIRTGSVYLPAETDQAWKIVGTGDFNGDVYNDILWRNTSNGQNRVWFMKGATRLDTTTIPAMTDQNWKILGNYYVYP</sequence>
<evidence type="ECO:0000256" key="1">
    <source>
        <dbReference type="ARBA" id="ARBA00022729"/>
    </source>
</evidence>
<dbReference type="InterPro" id="IPR013517">
    <property type="entry name" value="FG-GAP"/>
</dbReference>
<dbReference type="InterPro" id="IPR028994">
    <property type="entry name" value="Integrin_alpha_N"/>
</dbReference>
<evidence type="ECO:0000313" key="5">
    <source>
        <dbReference type="Proteomes" id="UP000784128"/>
    </source>
</evidence>
<dbReference type="Gene3D" id="2.130.10.130">
    <property type="entry name" value="Integrin alpha, N-terminal"/>
    <property type="match status" value="1"/>
</dbReference>
<dbReference type="InterPro" id="IPR008972">
    <property type="entry name" value="Cupredoxin"/>
</dbReference>
<dbReference type="SUPFAM" id="SSF69318">
    <property type="entry name" value="Integrin alpha N-terminal domain"/>
    <property type="match status" value="1"/>
</dbReference>
<evidence type="ECO:0000259" key="3">
    <source>
        <dbReference type="Pfam" id="PF07731"/>
    </source>
</evidence>
<dbReference type="RefSeq" id="WP_214296673.1">
    <property type="nucleotide sequence ID" value="NZ_JAHDYS010000003.1"/>
</dbReference>
<protein>
    <submittedName>
        <fullName evidence="4">VCBS repeat-containing protein</fullName>
    </submittedName>
</protein>
<dbReference type="PANTHER" id="PTHR46580">
    <property type="entry name" value="SENSOR KINASE-RELATED"/>
    <property type="match status" value="1"/>
</dbReference>
<proteinExistence type="predicted"/>
<organism evidence="4 5">
    <name type="scientific">Pelotalea chapellei</name>
    <dbReference type="NCBI Taxonomy" id="44671"/>
    <lineage>
        <taxon>Bacteria</taxon>
        <taxon>Pseudomonadati</taxon>
        <taxon>Thermodesulfobacteriota</taxon>
        <taxon>Desulfuromonadia</taxon>
        <taxon>Geobacterales</taxon>
        <taxon>Geobacteraceae</taxon>
        <taxon>Pelotalea</taxon>
    </lineage>
</organism>
<dbReference type="InterPro" id="IPR011706">
    <property type="entry name" value="Cu-oxidase_C"/>
</dbReference>
<dbReference type="SUPFAM" id="SSF49503">
    <property type="entry name" value="Cupredoxins"/>
    <property type="match status" value="3"/>
</dbReference>
<dbReference type="PANTHER" id="PTHR46580:SF2">
    <property type="entry name" value="MAM DOMAIN-CONTAINING PROTEIN"/>
    <property type="match status" value="1"/>
</dbReference>
<keyword evidence="1 2" id="KW-0732">Signal</keyword>
<accession>A0ABS5U5M5</accession>
<evidence type="ECO:0000256" key="2">
    <source>
        <dbReference type="SAM" id="SignalP"/>
    </source>
</evidence>
<dbReference type="EMBL" id="JAHDYS010000003">
    <property type="protein sequence ID" value="MBT1070961.1"/>
    <property type="molecule type" value="Genomic_DNA"/>
</dbReference>
<feature type="chain" id="PRO_5045757362" evidence="2">
    <location>
        <begin position="30"/>
        <end position="1280"/>
    </location>
</feature>